<dbReference type="RefSeq" id="XP_020130278.1">
    <property type="nucleotide sequence ID" value="XM_020273477.1"/>
</dbReference>
<accession>A0A1J9R188</accession>
<comment type="caution">
    <text evidence="3">The sequence shown here is derived from an EMBL/GenBank/DDBJ whole genome shotgun (WGS) entry which is preliminary data.</text>
</comment>
<feature type="domain" description="Alpha-L-rhamnosidase six-hairpin glycosidase" evidence="2">
    <location>
        <begin position="250"/>
        <end position="478"/>
    </location>
</feature>
<proteinExistence type="predicted"/>
<dbReference type="GeneID" id="31013738"/>
<dbReference type="InterPro" id="IPR012341">
    <property type="entry name" value="6hp_glycosidase-like_sf"/>
</dbReference>
<organism evidence="3 4">
    <name type="scientific">Diplodia corticola</name>
    <dbReference type="NCBI Taxonomy" id="236234"/>
    <lineage>
        <taxon>Eukaryota</taxon>
        <taxon>Fungi</taxon>
        <taxon>Dikarya</taxon>
        <taxon>Ascomycota</taxon>
        <taxon>Pezizomycotina</taxon>
        <taxon>Dothideomycetes</taxon>
        <taxon>Dothideomycetes incertae sedis</taxon>
        <taxon>Botryosphaeriales</taxon>
        <taxon>Botryosphaeriaceae</taxon>
        <taxon>Diplodia</taxon>
    </lineage>
</organism>
<dbReference type="SUPFAM" id="SSF48208">
    <property type="entry name" value="Six-hairpin glycosidases"/>
    <property type="match status" value="1"/>
</dbReference>
<dbReference type="STRING" id="236234.A0A1J9R188"/>
<dbReference type="Gene3D" id="1.50.10.10">
    <property type="match status" value="1"/>
</dbReference>
<reference evidence="3 4" key="1">
    <citation type="submission" date="2016-10" db="EMBL/GenBank/DDBJ databases">
        <title>Proteomics and genomics reveal pathogen-plant mechanisms compatible with a hemibiotrophic lifestyle of Diplodia corticola.</title>
        <authorList>
            <person name="Fernandes I."/>
            <person name="De Jonge R."/>
            <person name="Van De Peer Y."/>
            <person name="Devreese B."/>
            <person name="Alves A."/>
            <person name="Esteves A.C."/>
        </authorList>
    </citation>
    <scope>NUCLEOTIDE SEQUENCE [LARGE SCALE GENOMIC DNA]</scope>
    <source>
        <strain evidence="3 4">CBS 112549</strain>
    </source>
</reference>
<keyword evidence="3" id="KW-0378">Hydrolase</keyword>
<dbReference type="OrthoDB" id="10036721at2759"/>
<feature type="signal peptide" evidence="1">
    <location>
        <begin position="1"/>
        <end position="23"/>
    </location>
</feature>
<dbReference type="AlphaFoldDB" id="A0A1J9R188"/>
<sequence>MPFSIVKATWAFSCLLTSHTVLAQSCWRDTVCDGPTKAAFPGPWDANIYAPSSRTIQPSSILSLANASVISSYPGTATLQGNASALVFDFGQEVGGIVHLSYNATGAGTLGLAFSEAKNWIGLRSDSSNGLFEAGDGAIYDGPFDSAATSPRSYVMPDEKLRGGFRYLTLFLLTNSSSTSPARIDVGSINLEISFQPTWANLRAYRGYFHSSDELLNRIWYAGAYTLQTNAVPVRTGRAWPALSAGWANNGTLANGSTVIVDGAKRDRAVWPGDMGVAVPAAYVSTGELESVRNALEVMFDYQEADGAIPEAGPPLLQKGSDTYHMWTMIGTYNYVLYSGDLDFLDLVWERYLKAMDYVYAKVDSSGLLNVTGTRDWARWQQGWNNTEANMILYHTLTTAATLASWHANTTTTDPTPLTATFLTRASRLRTAINTHAWDPSASLYRDNATQTTTLHPQDANALSLYFSVAPTNDTTTATSISTALTNNWTPLGPEPPELPGNISPFITSFELRAHVAARRPDRALALIRRTWGWYANHPDATGGSTVVEGFRVDGSFGYRAERGYGADASYVSHAHGWSAGPTAVLTEGVVGLGVVGLAGRRWRVRPAWGDLGWARAGFTTGLGRFEAGWMRGAEADAGSGVGEGEATVVWWCAPEGTEGEVLVEGLGEVRGVTVEVDGEELVGGVEVGAGGSVRVEVVATGGNYTMVVR</sequence>
<dbReference type="EMBL" id="MNUE01000026">
    <property type="protein sequence ID" value="OJD34018.1"/>
    <property type="molecule type" value="Genomic_DNA"/>
</dbReference>
<dbReference type="InterPro" id="IPR008928">
    <property type="entry name" value="6-hairpin_glycosidase_sf"/>
</dbReference>
<evidence type="ECO:0000259" key="2">
    <source>
        <dbReference type="Pfam" id="PF17389"/>
    </source>
</evidence>
<dbReference type="Proteomes" id="UP000183809">
    <property type="component" value="Unassembled WGS sequence"/>
</dbReference>
<dbReference type="GO" id="GO:0016787">
    <property type="term" value="F:hydrolase activity"/>
    <property type="evidence" value="ECO:0007669"/>
    <property type="project" value="UniProtKB-KW"/>
</dbReference>
<dbReference type="PROSITE" id="PS51257">
    <property type="entry name" value="PROKAR_LIPOPROTEIN"/>
    <property type="match status" value="1"/>
</dbReference>
<dbReference type="Pfam" id="PF17389">
    <property type="entry name" value="Bac_rhamnosid6H"/>
    <property type="match status" value="1"/>
</dbReference>
<dbReference type="FunFam" id="1.50.10.10:FF:000052">
    <property type="entry name" value="Alpha-L-rhamnosidase B, putative"/>
    <property type="match status" value="1"/>
</dbReference>
<protein>
    <submittedName>
        <fullName evidence="3">Glycoside hydrolase family 78 protein</fullName>
    </submittedName>
</protein>
<name>A0A1J9R188_9PEZI</name>
<evidence type="ECO:0000313" key="3">
    <source>
        <dbReference type="EMBL" id="OJD34018.1"/>
    </source>
</evidence>
<keyword evidence="4" id="KW-1185">Reference proteome</keyword>
<dbReference type="PANTHER" id="PTHR34987">
    <property type="entry name" value="C, PUTATIVE (AFU_ORTHOLOGUE AFUA_3G02880)-RELATED"/>
    <property type="match status" value="1"/>
</dbReference>
<evidence type="ECO:0000313" key="4">
    <source>
        <dbReference type="Proteomes" id="UP000183809"/>
    </source>
</evidence>
<gene>
    <name evidence="3" type="ORF">BKCO1_2600075</name>
</gene>
<dbReference type="PANTHER" id="PTHR34987:SF5">
    <property type="entry name" value="ALPHA-RHAMNOSIDASE"/>
    <property type="match status" value="1"/>
</dbReference>
<dbReference type="InterPro" id="IPR035396">
    <property type="entry name" value="Bac_rhamnosid6H"/>
</dbReference>
<dbReference type="GO" id="GO:0005975">
    <property type="term" value="P:carbohydrate metabolic process"/>
    <property type="evidence" value="ECO:0007669"/>
    <property type="project" value="InterPro"/>
</dbReference>
<keyword evidence="1" id="KW-0732">Signal</keyword>
<evidence type="ECO:0000256" key="1">
    <source>
        <dbReference type="SAM" id="SignalP"/>
    </source>
</evidence>
<feature type="chain" id="PRO_5012498658" evidence="1">
    <location>
        <begin position="24"/>
        <end position="710"/>
    </location>
</feature>